<proteinExistence type="predicted"/>
<feature type="domain" description="NXPE C-terminal" evidence="1">
    <location>
        <begin position="338"/>
        <end position="565"/>
    </location>
</feature>
<sequence>MKYVVRCVFTGLAISVLALVMAWNFVPFMHRDDPSVRHFDVPLSLLDTRTISTHPAVLSQEIFNRAVQAIPDSDYAASVSRNVLSSYEAYLSINDDIDLRSIASNTYSIQILAVNQEVYSLGDLIRVRIMLFDGYGKPLTYGGDILRIWLTTPSKNASANGYVIDHGNGSYTGHVRALWTGSCVIKTSIAATKQHIAVVHKFIEKHGLLHDMAAGFNKNDLQERTPCNVKPSVFGLTDVCNFTKENYGLNWYCEKPRNPKLTCQDWTTVQGHREDHLNEVERKIARFYKHMLLRESPTIKTKGDGTYVPSVDLPCSKRPNKETWLEESPVGFYYKNQWHNRGCKSTFIPSKMSYENCLRDQFLFFIGDSNIRSWFDQIQQTLNMVIAANTEGQKRGPWFSLRRADRTDLNLSLVWAVHELPFYTGGHSPREYIKSMAWHIDRIPYMKKLTIVIHNMMHLARTPPSEFRAHVRDVRFAIGRLFKRVPEARLFIKGPHSATYVNLFKPLDFIRKVQEQVFFEELIEFHDKITYLNLWDMTTCIENVNVHPGPSTVRDMISYFMSYLCDR</sequence>
<organism evidence="2 3">
    <name type="scientific">Mizuhopecten yessoensis</name>
    <name type="common">Japanese scallop</name>
    <name type="synonym">Patinopecten yessoensis</name>
    <dbReference type="NCBI Taxonomy" id="6573"/>
    <lineage>
        <taxon>Eukaryota</taxon>
        <taxon>Metazoa</taxon>
        <taxon>Spiralia</taxon>
        <taxon>Lophotrochozoa</taxon>
        <taxon>Mollusca</taxon>
        <taxon>Bivalvia</taxon>
        <taxon>Autobranchia</taxon>
        <taxon>Pteriomorphia</taxon>
        <taxon>Pectinida</taxon>
        <taxon>Pectinoidea</taxon>
        <taxon>Pectinidae</taxon>
        <taxon>Mizuhopecten</taxon>
    </lineage>
</organism>
<comment type="caution">
    <text evidence="2">The sequence shown here is derived from an EMBL/GenBank/DDBJ whole genome shotgun (WGS) entry which is preliminary data.</text>
</comment>
<evidence type="ECO:0000313" key="2">
    <source>
        <dbReference type="EMBL" id="OWF38474.1"/>
    </source>
</evidence>
<dbReference type="PANTHER" id="PTHR16165:SF5">
    <property type="entry name" value="NXPE FAMILY MEMBER 3"/>
    <property type="match status" value="1"/>
</dbReference>
<dbReference type="PANTHER" id="PTHR16165">
    <property type="entry name" value="NXPE FAMILY MEMBER"/>
    <property type="match status" value="1"/>
</dbReference>
<protein>
    <submittedName>
        <fullName evidence="2">NXPE family member 4</fullName>
    </submittedName>
</protein>
<dbReference type="EMBL" id="NEDP02005565">
    <property type="protein sequence ID" value="OWF38474.1"/>
    <property type="molecule type" value="Genomic_DNA"/>
</dbReference>
<dbReference type="AlphaFoldDB" id="A0A210PPU6"/>
<reference evidence="2 3" key="1">
    <citation type="journal article" date="2017" name="Nat. Ecol. Evol.">
        <title>Scallop genome provides insights into evolution of bilaterian karyotype and development.</title>
        <authorList>
            <person name="Wang S."/>
            <person name="Zhang J."/>
            <person name="Jiao W."/>
            <person name="Li J."/>
            <person name="Xun X."/>
            <person name="Sun Y."/>
            <person name="Guo X."/>
            <person name="Huan P."/>
            <person name="Dong B."/>
            <person name="Zhang L."/>
            <person name="Hu X."/>
            <person name="Sun X."/>
            <person name="Wang J."/>
            <person name="Zhao C."/>
            <person name="Wang Y."/>
            <person name="Wang D."/>
            <person name="Huang X."/>
            <person name="Wang R."/>
            <person name="Lv J."/>
            <person name="Li Y."/>
            <person name="Zhang Z."/>
            <person name="Liu B."/>
            <person name="Lu W."/>
            <person name="Hui Y."/>
            <person name="Liang J."/>
            <person name="Zhou Z."/>
            <person name="Hou R."/>
            <person name="Li X."/>
            <person name="Liu Y."/>
            <person name="Li H."/>
            <person name="Ning X."/>
            <person name="Lin Y."/>
            <person name="Zhao L."/>
            <person name="Xing Q."/>
            <person name="Dou J."/>
            <person name="Li Y."/>
            <person name="Mao J."/>
            <person name="Guo H."/>
            <person name="Dou H."/>
            <person name="Li T."/>
            <person name="Mu C."/>
            <person name="Jiang W."/>
            <person name="Fu Q."/>
            <person name="Fu X."/>
            <person name="Miao Y."/>
            <person name="Liu J."/>
            <person name="Yu Q."/>
            <person name="Li R."/>
            <person name="Liao H."/>
            <person name="Li X."/>
            <person name="Kong Y."/>
            <person name="Jiang Z."/>
            <person name="Chourrout D."/>
            <person name="Li R."/>
            <person name="Bao Z."/>
        </authorList>
    </citation>
    <scope>NUCLEOTIDE SEQUENCE [LARGE SCALE GENOMIC DNA]</scope>
    <source>
        <strain evidence="2 3">PY_sf001</strain>
    </source>
</reference>
<dbReference type="Pfam" id="PF06312">
    <property type="entry name" value="Neurexophilin"/>
    <property type="match status" value="1"/>
</dbReference>
<dbReference type="InterPro" id="IPR057106">
    <property type="entry name" value="NXPE4_C"/>
</dbReference>
<dbReference type="OrthoDB" id="8675562at2759"/>
<evidence type="ECO:0000259" key="1">
    <source>
        <dbReference type="Pfam" id="PF24536"/>
    </source>
</evidence>
<accession>A0A210PPU6</accession>
<keyword evidence="3" id="KW-1185">Reference proteome</keyword>
<name>A0A210PPU6_MIZYE</name>
<evidence type="ECO:0000313" key="3">
    <source>
        <dbReference type="Proteomes" id="UP000242188"/>
    </source>
</evidence>
<dbReference type="Proteomes" id="UP000242188">
    <property type="component" value="Unassembled WGS sequence"/>
</dbReference>
<dbReference type="InterPro" id="IPR026845">
    <property type="entry name" value="NXPH/NXPE"/>
</dbReference>
<gene>
    <name evidence="2" type="ORF">KP79_PYT12151</name>
</gene>
<dbReference type="Pfam" id="PF24536">
    <property type="entry name" value="NXPE4_C"/>
    <property type="match status" value="1"/>
</dbReference>